<name>A0ABN3WYF1_9ACTN</name>
<protein>
    <submittedName>
        <fullName evidence="2">Uncharacterized protein</fullName>
    </submittedName>
</protein>
<keyword evidence="3" id="KW-1185">Reference proteome</keyword>
<accession>A0ABN3WYF1</accession>
<sequence length="92" mass="9222">MRGIVVPARSPPYAARAASRRPGARAAGSIRPESGDDGMLTAVAAGLFPERTLGQETVAEAAGVSREALLLPGAREGPPGGKAVNYGVRAAA</sequence>
<dbReference type="RefSeq" id="WP_344492841.1">
    <property type="nucleotide sequence ID" value="NZ_BAAAUD010000014.1"/>
</dbReference>
<feature type="region of interest" description="Disordered" evidence="1">
    <location>
        <begin position="71"/>
        <end position="92"/>
    </location>
</feature>
<evidence type="ECO:0000256" key="1">
    <source>
        <dbReference type="SAM" id="MobiDB-lite"/>
    </source>
</evidence>
<proteinExistence type="predicted"/>
<evidence type="ECO:0000313" key="3">
    <source>
        <dbReference type="Proteomes" id="UP001500403"/>
    </source>
</evidence>
<evidence type="ECO:0000313" key="2">
    <source>
        <dbReference type="EMBL" id="GAA2932013.1"/>
    </source>
</evidence>
<reference evidence="2 3" key="1">
    <citation type="journal article" date="2019" name="Int. J. Syst. Evol. Microbiol.">
        <title>The Global Catalogue of Microorganisms (GCM) 10K type strain sequencing project: providing services to taxonomists for standard genome sequencing and annotation.</title>
        <authorList>
            <consortium name="The Broad Institute Genomics Platform"/>
            <consortium name="The Broad Institute Genome Sequencing Center for Infectious Disease"/>
            <person name="Wu L."/>
            <person name="Ma J."/>
        </authorList>
    </citation>
    <scope>NUCLEOTIDE SEQUENCE [LARGE SCALE GENOMIC DNA]</scope>
    <source>
        <strain evidence="2 3">JCM 9088</strain>
    </source>
</reference>
<dbReference type="Proteomes" id="UP001500403">
    <property type="component" value="Unassembled WGS sequence"/>
</dbReference>
<gene>
    <name evidence="2" type="ORF">GCM10010446_16010</name>
</gene>
<feature type="compositionally biased region" description="Low complexity" evidence="1">
    <location>
        <begin position="7"/>
        <end position="17"/>
    </location>
</feature>
<comment type="caution">
    <text evidence="2">The sequence shown here is derived from an EMBL/GenBank/DDBJ whole genome shotgun (WGS) entry which is preliminary data.</text>
</comment>
<dbReference type="EMBL" id="BAAAUD010000014">
    <property type="protein sequence ID" value="GAA2932013.1"/>
    <property type="molecule type" value="Genomic_DNA"/>
</dbReference>
<organism evidence="2 3">
    <name type="scientific">Streptomyces enissocaesilis</name>
    <dbReference type="NCBI Taxonomy" id="332589"/>
    <lineage>
        <taxon>Bacteria</taxon>
        <taxon>Bacillati</taxon>
        <taxon>Actinomycetota</taxon>
        <taxon>Actinomycetes</taxon>
        <taxon>Kitasatosporales</taxon>
        <taxon>Streptomycetaceae</taxon>
        <taxon>Streptomyces</taxon>
        <taxon>Streptomyces rochei group</taxon>
    </lineage>
</organism>
<feature type="region of interest" description="Disordered" evidence="1">
    <location>
        <begin position="1"/>
        <end position="37"/>
    </location>
</feature>